<dbReference type="GO" id="GO:0016705">
    <property type="term" value="F:oxidoreductase activity, acting on paired donors, with incorporation or reduction of molecular oxygen"/>
    <property type="evidence" value="ECO:0007669"/>
    <property type="project" value="InterPro"/>
</dbReference>
<proteinExistence type="inferred from homology"/>
<dbReference type="PANTHER" id="PTHR24304">
    <property type="entry name" value="CYTOCHROME P450 FAMILY 7"/>
    <property type="match status" value="1"/>
</dbReference>
<gene>
    <name evidence="6" type="ORF">CC80DRAFT_554436</name>
</gene>
<dbReference type="SUPFAM" id="SSF48264">
    <property type="entry name" value="Cytochrome P450"/>
    <property type="match status" value="1"/>
</dbReference>
<dbReference type="EMBL" id="ML977026">
    <property type="protein sequence ID" value="KAF1950448.1"/>
    <property type="molecule type" value="Genomic_DNA"/>
</dbReference>
<dbReference type="GO" id="GO:0008395">
    <property type="term" value="F:steroid hydroxylase activity"/>
    <property type="evidence" value="ECO:0007669"/>
    <property type="project" value="TreeGrafter"/>
</dbReference>
<keyword evidence="5" id="KW-0503">Monooxygenase</keyword>
<dbReference type="GO" id="GO:0020037">
    <property type="term" value="F:heme binding"/>
    <property type="evidence" value="ECO:0007669"/>
    <property type="project" value="InterPro"/>
</dbReference>
<evidence type="ECO:0000256" key="5">
    <source>
        <dbReference type="RuleBase" id="RU000461"/>
    </source>
</evidence>
<keyword evidence="2 5" id="KW-0349">Heme</keyword>
<evidence type="ECO:0000256" key="4">
    <source>
        <dbReference type="ARBA" id="ARBA00023004"/>
    </source>
</evidence>
<sequence>MIVHIVHNEELREVILQELDPLISPFTSNEFTEVAFAAQLQDCSTFMAVYHEALRLSSSSMTLRYVLEDTTIRGLKIKKGGRVIIPYRQVMLDESVYGCSSHRFIHDRFLEAPELLNGLHFKPFGGGVTLCPGRAVAQKEILTFVALALGKFRVRLPQGEPKIAHCMPKMNTQTPCLGIMGPETNEDVLVSVCKPQW</sequence>
<dbReference type="GO" id="GO:0005506">
    <property type="term" value="F:iron ion binding"/>
    <property type="evidence" value="ECO:0007669"/>
    <property type="project" value="InterPro"/>
</dbReference>
<keyword evidence="3 5" id="KW-0479">Metal-binding</keyword>
<dbReference type="Gene3D" id="1.10.630.10">
    <property type="entry name" value="Cytochrome P450"/>
    <property type="match status" value="1"/>
</dbReference>
<dbReference type="InterPro" id="IPR036396">
    <property type="entry name" value="Cyt_P450_sf"/>
</dbReference>
<keyword evidence="7" id="KW-1185">Reference proteome</keyword>
<dbReference type="PANTHER" id="PTHR24304:SF2">
    <property type="entry name" value="24-HYDROXYCHOLESTEROL 7-ALPHA-HYDROXYLASE"/>
    <property type="match status" value="1"/>
</dbReference>
<evidence type="ECO:0000256" key="1">
    <source>
        <dbReference type="ARBA" id="ARBA00010617"/>
    </source>
</evidence>
<dbReference type="OrthoDB" id="1470350at2759"/>
<organism evidence="6 7">
    <name type="scientific">Byssothecium circinans</name>
    <dbReference type="NCBI Taxonomy" id="147558"/>
    <lineage>
        <taxon>Eukaryota</taxon>
        <taxon>Fungi</taxon>
        <taxon>Dikarya</taxon>
        <taxon>Ascomycota</taxon>
        <taxon>Pezizomycotina</taxon>
        <taxon>Dothideomycetes</taxon>
        <taxon>Pleosporomycetidae</taxon>
        <taxon>Pleosporales</taxon>
        <taxon>Massarineae</taxon>
        <taxon>Massarinaceae</taxon>
        <taxon>Byssothecium</taxon>
    </lineage>
</organism>
<comment type="similarity">
    <text evidence="1 5">Belongs to the cytochrome P450 family.</text>
</comment>
<keyword evidence="5" id="KW-0560">Oxidoreductase</keyword>
<dbReference type="Pfam" id="PF00067">
    <property type="entry name" value="p450"/>
    <property type="match status" value="1"/>
</dbReference>
<dbReference type="Proteomes" id="UP000800035">
    <property type="component" value="Unassembled WGS sequence"/>
</dbReference>
<keyword evidence="4 5" id="KW-0408">Iron</keyword>
<dbReference type="PROSITE" id="PS00086">
    <property type="entry name" value="CYTOCHROME_P450"/>
    <property type="match status" value="1"/>
</dbReference>
<accession>A0A6A5TDS4</accession>
<evidence type="ECO:0000313" key="7">
    <source>
        <dbReference type="Proteomes" id="UP000800035"/>
    </source>
</evidence>
<dbReference type="InterPro" id="IPR001128">
    <property type="entry name" value="Cyt_P450"/>
</dbReference>
<evidence type="ECO:0000256" key="3">
    <source>
        <dbReference type="ARBA" id="ARBA00022723"/>
    </source>
</evidence>
<name>A0A6A5TDS4_9PLEO</name>
<dbReference type="InterPro" id="IPR017972">
    <property type="entry name" value="Cyt_P450_CS"/>
</dbReference>
<dbReference type="InterPro" id="IPR050529">
    <property type="entry name" value="CYP450_sterol_14alpha_dmase"/>
</dbReference>
<evidence type="ECO:0000256" key="2">
    <source>
        <dbReference type="ARBA" id="ARBA00022617"/>
    </source>
</evidence>
<protein>
    <submittedName>
        <fullName evidence="6">Cytochrome P450</fullName>
    </submittedName>
</protein>
<dbReference type="AlphaFoldDB" id="A0A6A5TDS4"/>
<evidence type="ECO:0000313" key="6">
    <source>
        <dbReference type="EMBL" id="KAF1950448.1"/>
    </source>
</evidence>
<reference evidence="6" key="1">
    <citation type="journal article" date="2020" name="Stud. Mycol.">
        <title>101 Dothideomycetes genomes: a test case for predicting lifestyles and emergence of pathogens.</title>
        <authorList>
            <person name="Haridas S."/>
            <person name="Albert R."/>
            <person name="Binder M."/>
            <person name="Bloem J."/>
            <person name="Labutti K."/>
            <person name="Salamov A."/>
            <person name="Andreopoulos B."/>
            <person name="Baker S."/>
            <person name="Barry K."/>
            <person name="Bills G."/>
            <person name="Bluhm B."/>
            <person name="Cannon C."/>
            <person name="Castanera R."/>
            <person name="Culley D."/>
            <person name="Daum C."/>
            <person name="Ezra D."/>
            <person name="Gonzalez J."/>
            <person name="Henrissat B."/>
            <person name="Kuo A."/>
            <person name="Liang C."/>
            <person name="Lipzen A."/>
            <person name="Lutzoni F."/>
            <person name="Magnuson J."/>
            <person name="Mondo S."/>
            <person name="Nolan M."/>
            <person name="Ohm R."/>
            <person name="Pangilinan J."/>
            <person name="Park H.-J."/>
            <person name="Ramirez L."/>
            <person name="Alfaro M."/>
            <person name="Sun H."/>
            <person name="Tritt A."/>
            <person name="Yoshinaga Y."/>
            <person name="Zwiers L.-H."/>
            <person name="Turgeon B."/>
            <person name="Goodwin S."/>
            <person name="Spatafora J."/>
            <person name="Crous P."/>
            <person name="Grigoriev I."/>
        </authorList>
    </citation>
    <scope>NUCLEOTIDE SEQUENCE</scope>
    <source>
        <strain evidence="6">CBS 675.92</strain>
    </source>
</reference>